<gene>
    <name evidence="8 11" type="primary">rnfC</name>
    <name evidence="11" type="ORF">NCTC13337_00231</name>
</gene>
<comment type="cofactor">
    <cofactor evidence="8">
        <name>[4Fe-4S] cluster</name>
        <dbReference type="ChEBI" id="CHEBI:49883"/>
    </cofactor>
    <text evidence="8">Binds 2 [4Fe-4S] clusters per subunit.</text>
</comment>
<feature type="binding site" evidence="8">
    <location>
        <position position="384"/>
    </location>
    <ligand>
        <name>[4Fe-4S] cluster</name>
        <dbReference type="ChEBI" id="CHEBI:49883"/>
        <label>1</label>
    </ligand>
</feature>
<dbReference type="Pfam" id="PF01512">
    <property type="entry name" value="Complex1_51K"/>
    <property type="match status" value="1"/>
</dbReference>
<dbReference type="GO" id="GO:0046872">
    <property type="term" value="F:metal ion binding"/>
    <property type="evidence" value="ECO:0007669"/>
    <property type="project" value="UniProtKB-KW"/>
</dbReference>
<feature type="binding site" evidence="8">
    <location>
        <position position="433"/>
    </location>
    <ligand>
        <name>[4Fe-4S] cluster</name>
        <dbReference type="ChEBI" id="CHEBI:49883"/>
        <label>1</label>
    </ligand>
</feature>
<dbReference type="PANTHER" id="PTHR43034:SF2">
    <property type="entry name" value="ION-TRANSLOCATING OXIDOREDUCTASE COMPLEX SUBUNIT C"/>
    <property type="match status" value="1"/>
</dbReference>
<keyword evidence="7 8" id="KW-0411">Iron-sulfur</keyword>
<protein>
    <recommendedName>
        <fullName evidence="8">Ion-translocating oxidoreductase complex subunit C</fullName>
        <ecNumber evidence="8">7.-.-.-</ecNumber>
    </recommendedName>
    <alternativeName>
        <fullName evidence="8">Rnf electron transport complex subunit C</fullName>
    </alternativeName>
</protein>
<dbReference type="PANTHER" id="PTHR43034">
    <property type="entry name" value="ION-TRANSLOCATING OXIDOREDUCTASE COMPLEX SUBUNIT C"/>
    <property type="match status" value="1"/>
</dbReference>
<feature type="compositionally biased region" description="Basic and acidic residues" evidence="9">
    <location>
        <begin position="595"/>
        <end position="613"/>
    </location>
</feature>
<dbReference type="Gene3D" id="3.30.70.20">
    <property type="match status" value="1"/>
</dbReference>
<sequence>MRLLDFLFGARAKPKRFHGGLHIPAHKAKSTQTPATFHPLSAEYHLSLRQRDNNWLEPVVEEGQRVLGGEVLARPSTSAGLMLHAPTSGIIKAITPIADIHRSSEAALSIILESDGKDCHIAPLPPLNETSPIDALLKRIEQCGIAGLGGAGFPTARKLSGFSRGKKNHDTPIEPTLVVNAAECEPYITCDDSQIREHAADILRGAQLAAHIIGASHIRIGIENDKPQAIVALETAIAQTNDTRIQLSVVPAKYPSGNSRQLIELLFNLRIPSNHHASDYDLIVHNSATLKAVHDAIILGKPLIERYTTITGENLSHPHNRIVRLGTPLQELLEAAGGMPENSHLLIGGPMMGEPQTALSAGINKTTNCLLVLPNPREAESLDCIRCARCSEACPMSLMPQQLHWYSRNQNIEQLQHYRLFDCIECGICASVCPSSIPLVEQYRQSKTHIKNQQREQIAAERAKARHEAREARLKREAEERQAKMEAKRAALQKRAAQQNVTPSEHDKTAAIETAKARAAARKQAQSANQNQSPNNFDPTTGSREPLSKHSATETTSAKDKSAAIEAAKARAATRRAARQAEKNNPLNNENTASADEREAKLAAARAKAEARKQARQSQTNDNPPNNGNTASADEREAKLAAARAKAEARRKARQNATPPNQE</sequence>
<dbReference type="SUPFAM" id="SSF46548">
    <property type="entry name" value="alpha-helical ferredoxin"/>
    <property type="match status" value="1"/>
</dbReference>
<dbReference type="EC" id="7.-.-.-" evidence="8"/>
<dbReference type="GO" id="GO:0009055">
    <property type="term" value="F:electron transfer activity"/>
    <property type="evidence" value="ECO:0007669"/>
    <property type="project" value="InterPro"/>
</dbReference>
<evidence type="ECO:0000313" key="12">
    <source>
        <dbReference type="Proteomes" id="UP000254601"/>
    </source>
</evidence>
<dbReference type="InterPro" id="IPR019554">
    <property type="entry name" value="Soluble_ligand-bd"/>
</dbReference>
<comment type="similarity">
    <text evidence="8">Belongs to the 4Fe4S bacterial-type ferredoxin family. RnfC subfamily.</text>
</comment>
<dbReference type="Pfam" id="PF10531">
    <property type="entry name" value="SLBB"/>
    <property type="match status" value="1"/>
</dbReference>
<keyword evidence="8" id="KW-0472">Membrane</keyword>
<dbReference type="GO" id="GO:0022900">
    <property type="term" value="P:electron transport chain"/>
    <property type="evidence" value="ECO:0007669"/>
    <property type="project" value="UniProtKB-UniRule"/>
</dbReference>
<name>A0A380MLB8_9GAMM</name>
<comment type="function">
    <text evidence="8">Part of a membrane-bound complex that couples electron transfer with translocation of ions across the membrane.</text>
</comment>
<dbReference type="InterPro" id="IPR010208">
    <property type="entry name" value="Ion_transpt_RnfC/RsxC"/>
</dbReference>
<reference evidence="11 12" key="1">
    <citation type="submission" date="2018-06" db="EMBL/GenBank/DDBJ databases">
        <authorList>
            <consortium name="Pathogen Informatics"/>
            <person name="Doyle S."/>
        </authorList>
    </citation>
    <scope>NUCLEOTIDE SEQUENCE [LARGE SCALE GENOMIC DNA]</scope>
    <source>
        <strain evidence="11 12">NCTC13337</strain>
    </source>
</reference>
<feature type="binding site" evidence="8">
    <location>
        <position position="429"/>
    </location>
    <ligand>
        <name>[4Fe-4S] cluster</name>
        <dbReference type="ChEBI" id="CHEBI:49883"/>
        <label>2</label>
    </ligand>
</feature>
<dbReference type="NCBIfam" id="NF003454">
    <property type="entry name" value="PRK05035.1"/>
    <property type="match status" value="1"/>
</dbReference>
<organism evidence="11 12">
    <name type="scientific">Suttonella ornithocola</name>
    <dbReference type="NCBI Taxonomy" id="279832"/>
    <lineage>
        <taxon>Bacteria</taxon>
        <taxon>Pseudomonadati</taxon>
        <taxon>Pseudomonadota</taxon>
        <taxon>Gammaproteobacteria</taxon>
        <taxon>Cardiobacteriales</taxon>
        <taxon>Cardiobacteriaceae</taxon>
        <taxon>Suttonella</taxon>
    </lineage>
</organism>
<dbReference type="GO" id="GO:0005886">
    <property type="term" value="C:plasma membrane"/>
    <property type="evidence" value="ECO:0007669"/>
    <property type="project" value="UniProtKB-SubCell"/>
</dbReference>
<dbReference type="NCBIfam" id="TIGR01945">
    <property type="entry name" value="rnfC"/>
    <property type="match status" value="1"/>
</dbReference>
<feature type="binding site" evidence="8">
    <location>
        <position position="394"/>
    </location>
    <ligand>
        <name>[4Fe-4S] cluster</name>
        <dbReference type="ChEBI" id="CHEBI:49883"/>
        <label>2</label>
    </ligand>
</feature>
<evidence type="ECO:0000256" key="3">
    <source>
        <dbReference type="ARBA" id="ARBA00022723"/>
    </source>
</evidence>
<feature type="binding site" evidence="8">
    <location>
        <position position="423"/>
    </location>
    <ligand>
        <name>[4Fe-4S] cluster</name>
        <dbReference type="ChEBI" id="CHEBI:49883"/>
        <label>2</label>
    </ligand>
</feature>
<dbReference type="InterPro" id="IPR026902">
    <property type="entry name" value="RnfC_N"/>
</dbReference>
<feature type="binding site" evidence="8">
    <location>
        <position position="390"/>
    </location>
    <ligand>
        <name>[4Fe-4S] cluster</name>
        <dbReference type="ChEBI" id="CHEBI:49883"/>
        <label>1</label>
    </ligand>
</feature>
<dbReference type="InterPro" id="IPR011538">
    <property type="entry name" value="Nuo51_FMN-bd"/>
</dbReference>
<evidence type="ECO:0000256" key="1">
    <source>
        <dbReference type="ARBA" id="ARBA00022448"/>
    </source>
</evidence>
<proteinExistence type="inferred from homology"/>
<dbReference type="Gene3D" id="3.40.50.11540">
    <property type="entry name" value="NADH-ubiquinone oxidoreductase 51kDa subunit"/>
    <property type="match status" value="1"/>
</dbReference>
<evidence type="ECO:0000256" key="4">
    <source>
        <dbReference type="ARBA" id="ARBA00022737"/>
    </source>
</evidence>
<dbReference type="InterPro" id="IPR037225">
    <property type="entry name" value="Nuo51_FMN-bd_sf"/>
</dbReference>
<feature type="compositionally biased region" description="Low complexity" evidence="9">
    <location>
        <begin position="522"/>
        <end position="533"/>
    </location>
</feature>
<evidence type="ECO:0000313" key="11">
    <source>
        <dbReference type="EMBL" id="SUO93439.1"/>
    </source>
</evidence>
<feature type="compositionally biased region" description="Basic and acidic residues" evidence="9">
    <location>
        <begin position="458"/>
        <end position="489"/>
    </location>
</feature>
<evidence type="ECO:0000256" key="2">
    <source>
        <dbReference type="ARBA" id="ARBA00022485"/>
    </source>
</evidence>
<dbReference type="PROSITE" id="PS00198">
    <property type="entry name" value="4FE4S_FER_1"/>
    <property type="match status" value="1"/>
</dbReference>
<dbReference type="Pfam" id="PF13187">
    <property type="entry name" value="Fer4_9"/>
    <property type="match status" value="1"/>
</dbReference>
<dbReference type="RefSeq" id="WP_072577184.1">
    <property type="nucleotide sequence ID" value="NZ_LWHB01000141.1"/>
</dbReference>
<feature type="domain" description="4Fe-4S ferredoxin-type" evidence="10">
    <location>
        <begin position="413"/>
        <end position="443"/>
    </location>
</feature>
<comment type="subcellular location">
    <subcellularLocation>
        <location evidence="8">Cell inner membrane</location>
        <topology evidence="8">Peripheral membrane protein</topology>
    </subcellularLocation>
</comment>
<dbReference type="Proteomes" id="UP000254601">
    <property type="component" value="Unassembled WGS sequence"/>
</dbReference>
<feature type="region of interest" description="Disordered" evidence="9">
    <location>
        <begin position="451"/>
        <end position="663"/>
    </location>
</feature>
<feature type="binding site" evidence="8">
    <location>
        <position position="387"/>
    </location>
    <ligand>
        <name>[4Fe-4S] cluster</name>
        <dbReference type="ChEBI" id="CHEBI:49883"/>
        <label>1</label>
    </ligand>
</feature>
<keyword evidence="8" id="KW-0997">Cell inner membrane</keyword>
<keyword evidence="12" id="KW-1185">Reference proteome</keyword>
<dbReference type="AlphaFoldDB" id="A0A380MLB8"/>
<dbReference type="PROSITE" id="PS51379">
    <property type="entry name" value="4FE4S_FER_2"/>
    <property type="match status" value="2"/>
</dbReference>
<feature type="compositionally biased region" description="Polar residues" evidence="9">
    <location>
        <begin position="534"/>
        <end position="543"/>
    </location>
</feature>
<evidence type="ECO:0000256" key="8">
    <source>
        <dbReference type="HAMAP-Rule" id="MF_00461"/>
    </source>
</evidence>
<feature type="domain" description="4Fe-4S ferredoxin-type" evidence="10">
    <location>
        <begin position="374"/>
        <end position="404"/>
    </location>
</feature>
<evidence type="ECO:0000256" key="5">
    <source>
        <dbReference type="ARBA" id="ARBA00022982"/>
    </source>
</evidence>
<evidence type="ECO:0000259" key="10">
    <source>
        <dbReference type="PROSITE" id="PS51379"/>
    </source>
</evidence>
<keyword evidence="8" id="KW-1278">Translocase</keyword>
<evidence type="ECO:0000256" key="6">
    <source>
        <dbReference type="ARBA" id="ARBA00023004"/>
    </source>
</evidence>
<dbReference type="SUPFAM" id="SSF142019">
    <property type="entry name" value="Nqo1 FMN-binding domain-like"/>
    <property type="match status" value="1"/>
</dbReference>
<dbReference type="GO" id="GO:0051539">
    <property type="term" value="F:4 iron, 4 sulfur cluster binding"/>
    <property type="evidence" value="ECO:0007669"/>
    <property type="project" value="UniProtKB-KW"/>
</dbReference>
<feature type="compositionally biased region" description="Polar residues" evidence="9">
    <location>
        <begin position="620"/>
        <end position="630"/>
    </location>
</feature>
<keyword evidence="1 8" id="KW-0813">Transport</keyword>
<accession>A0A380MLB8</accession>
<dbReference type="Pfam" id="PF13375">
    <property type="entry name" value="RnfC_N"/>
    <property type="match status" value="1"/>
</dbReference>
<keyword evidence="6 8" id="KW-0408">Iron</keyword>
<dbReference type="InterPro" id="IPR017900">
    <property type="entry name" value="4Fe4S_Fe_S_CS"/>
</dbReference>
<keyword evidence="5 8" id="KW-0249">Electron transport</keyword>
<keyword evidence="8" id="KW-1003">Cell membrane</keyword>
<keyword evidence="4 8" id="KW-0677">Repeat</keyword>
<feature type="binding site" evidence="8">
    <location>
        <position position="426"/>
    </location>
    <ligand>
        <name>[4Fe-4S] cluster</name>
        <dbReference type="ChEBI" id="CHEBI:49883"/>
        <label>2</label>
    </ligand>
</feature>
<feature type="compositionally biased region" description="Basic and acidic residues" evidence="9">
    <location>
        <begin position="546"/>
        <end position="563"/>
    </location>
</feature>
<keyword evidence="3 8" id="KW-0479">Metal-binding</keyword>
<feature type="compositionally biased region" description="Basic and acidic residues" evidence="9">
    <location>
        <begin position="633"/>
        <end position="650"/>
    </location>
</feature>
<dbReference type="InterPro" id="IPR017896">
    <property type="entry name" value="4Fe4S_Fe-S-bd"/>
</dbReference>
<dbReference type="EMBL" id="UHIC01000001">
    <property type="protein sequence ID" value="SUO93439.1"/>
    <property type="molecule type" value="Genomic_DNA"/>
</dbReference>
<dbReference type="HAMAP" id="MF_00461">
    <property type="entry name" value="RsxC_RnfC"/>
    <property type="match status" value="1"/>
</dbReference>
<evidence type="ECO:0000256" key="9">
    <source>
        <dbReference type="SAM" id="MobiDB-lite"/>
    </source>
</evidence>
<evidence type="ECO:0000256" key="7">
    <source>
        <dbReference type="ARBA" id="ARBA00023014"/>
    </source>
</evidence>
<keyword evidence="2 8" id="KW-0004">4Fe-4S</keyword>
<comment type="subunit">
    <text evidence="8">The complex is composed of six subunits: RnfA, RnfB, RnfC, RnfD, RnfE and RnfG.</text>
</comment>